<sequence length="145" mass="14899">MGATELDDVSALLQRVLPDPAGFAERLLDQFVSRWGVTSAGRSGGSAAMDPEEDAGAPPVVLAPRFVPHSLDALTDSNVLLASALGACDCWGLQDDCVVCKGKGEPGWVQPDVELFQVFVGPAVARLADAGLADGHDPGTKGNAS</sequence>
<proteinExistence type="predicted"/>
<accession>A0A0A0JTD6</accession>
<dbReference type="RefSeq" id="WP_035940001.1">
    <property type="nucleotide sequence ID" value="NZ_AVPL01000061.1"/>
</dbReference>
<protein>
    <submittedName>
        <fullName evidence="1">Uncharacterized protein</fullName>
    </submittedName>
</protein>
<name>A0A0A0JTD6_9MICO</name>
<gene>
    <name evidence="1" type="ORF">N801_17715</name>
</gene>
<dbReference type="STRING" id="1385519.N801_17715"/>
<dbReference type="AlphaFoldDB" id="A0A0A0JTD6"/>
<evidence type="ECO:0000313" key="2">
    <source>
        <dbReference type="Proteomes" id="UP000030013"/>
    </source>
</evidence>
<dbReference type="OrthoDB" id="5191602at2"/>
<evidence type="ECO:0000313" key="1">
    <source>
        <dbReference type="EMBL" id="KGN39944.1"/>
    </source>
</evidence>
<dbReference type="EMBL" id="AVPL01000061">
    <property type="protein sequence ID" value="KGN39944.1"/>
    <property type="molecule type" value="Genomic_DNA"/>
</dbReference>
<organism evidence="1 2">
    <name type="scientific">Knoellia aerolata DSM 18566</name>
    <dbReference type="NCBI Taxonomy" id="1385519"/>
    <lineage>
        <taxon>Bacteria</taxon>
        <taxon>Bacillati</taxon>
        <taxon>Actinomycetota</taxon>
        <taxon>Actinomycetes</taxon>
        <taxon>Micrococcales</taxon>
        <taxon>Intrasporangiaceae</taxon>
        <taxon>Knoellia</taxon>
    </lineage>
</organism>
<keyword evidence="2" id="KW-1185">Reference proteome</keyword>
<comment type="caution">
    <text evidence="1">The sequence shown here is derived from an EMBL/GenBank/DDBJ whole genome shotgun (WGS) entry which is preliminary data.</text>
</comment>
<dbReference type="Proteomes" id="UP000030013">
    <property type="component" value="Unassembled WGS sequence"/>
</dbReference>
<reference evidence="1 2" key="1">
    <citation type="submission" date="2013-08" db="EMBL/GenBank/DDBJ databases">
        <title>The genome sequence of Knoellia aerolata.</title>
        <authorList>
            <person name="Zhu W."/>
            <person name="Wang G."/>
        </authorList>
    </citation>
    <scope>NUCLEOTIDE SEQUENCE [LARGE SCALE GENOMIC DNA]</scope>
    <source>
        <strain evidence="1 2">DSM 18566</strain>
    </source>
</reference>